<organism evidence="4 5">
    <name type="scientific">Zophobas morio</name>
    <dbReference type="NCBI Taxonomy" id="2755281"/>
    <lineage>
        <taxon>Eukaryota</taxon>
        <taxon>Metazoa</taxon>
        <taxon>Ecdysozoa</taxon>
        <taxon>Arthropoda</taxon>
        <taxon>Hexapoda</taxon>
        <taxon>Insecta</taxon>
        <taxon>Pterygota</taxon>
        <taxon>Neoptera</taxon>
        <taxon>Endopterygota</taxon>
        <taxon>Coleoptera</taxon>
        <taxon>Polyphaga</taxon>
        <taxon>Cucujiformia</taxon>
        <taxon>Tenebrionidae</taxon>
        <taxon>Zophobas</taxon>
    </lineage>
</organism>
<feature type="coiled-coil region" evidence="1">
    <location>
        <begin position="60"/>
        <end position="94"/>
    </location>
</feature>
<evidence type="ECO:0000313" key="4">
    <source>
        <dbReference type="EMBL" id="KAJ3649573.1"/>
    </source>
</evidence>
<evidence type="ECO:0000256" key="2">
    <source>
        <dbReference type="SAM" id="MobiDB-lite"/>
    </source>
</evidence>
<evidence type="ECO:0000256" key="1">
    <source>
        <dbReference type="SAM" id="Coils"/>
    </source>
</evidence>
<sequence>MYAVSSNLAASAKEKEKESIPTVIPCSKKSKPETSKRSRKHGGLGETPIDKELSKNLKFDRKLENKLDKLDAKTKKIKERKQALMNKIESEQHRYFGGRGKNASVAVPKKETVQTEIPVDSDGAPLMNGSAANSAGYHCMMGGEVYLHTWYITNTGKQQWTSDTELRLTWGSAELLPTVKSVRCPCLKPGEQGTISVNFDVPKKSGTYESYWNFYHGNVRFGNSLSCYIFVEEPLIATISPVSSFPQPEFCINKSKPLHVDLEPLLQKDVHDFFEKNKIDENKPLELTKPDEASFDILEEACANNGSTQTKDGVKSPENSPPSRSENIEAEEELKSPKIVIYPRGIEDTSKVFTISVPAETERILWYPPGANRSLYRPIEIPVKKIIGWETKSEAPIVQQSLKTYCSTGQVFADNNCIAIIRPTTVADNACGDMTLKHGDVKYFLPDSDWDSVCSFDRYSDDYETNFKDTSNKYGILEKDLIVDLSTNKEAPAVEKENKEEKLNVVTSEDNNNNNGTMENNNCSKGSISEAESEDSSVSSGYDVLQVPVCEEKEDNSGYVYITIDGNKLPVPKHILRPDFLASAEEAPGPISTDDERPAEKSIDSKENTNEQVNSPAKSESPLSEPKQDIRDTTQGNKPSPTLTPEIATDASAGRLFIFPQNQPGYEVFRNKDQSTHSLNRMDSFEPYTWSTSPTQYNLTDPLTMDGANSMHLRNDPYGPLDNSSSSFVEHHPTPDQPIHPSCPFASYGGNHYYPHCRSPAQFPHVPNYQQCGPRYQEPVQSPSAPPQPPQQPESPKSPELAQAAPVHHILPENFVNGAVNVASSAINTARSVINMLASPKPEAGRWVNGHWVTENPESLRAKNLVILNEMGFWNPDLNATLLARHNDDIAQVITDLVE</sequence>
<dbReference type="Gene3D" id="1.10.8.10">
    <property type="entry name" value="DNA helicase RuvA subunit, C-terminal domain"/>
    <property type="match status" value="1"/>
</dbReference>
<feature type="region of interest" description="Disordered" evidence="2">
    <location>
        <begin position="306"/>
        <end position="332"/>
    </location>
</feature>
<keyword evidence="5" id="KW-1185">Reference proteome</keyword>
<dbReference type="Gene3D" id="2.60.40.10">
    <property type="entry name" value="Immunoglobulins"/>
    <property type="match status" value="1"/>
</dbReference>
<dbReference type="PANTHER" id="PTHR20930:SF0">
    <property type="entry name" value="PROTEIN ILRUN"/>
    <property type="match status" value="1"/>
</dbReference>
<feature type="region of interest" description="Disordered" evidence="2">
    <location>
        <begin position="584"/>
        <end position="646"/>
    </location>
</feature>
<feature type="compositionally biased region" description="Low complexity" evidence="2">
    <location>
        <begin position="511"/>
        <end position="540"/>
    </location>
</feature>
<feature type="compositionally biased region" description="Polar residues" evidence="2">
    <location>
        <begin position="633"/>
        <end position="643"/>
    </location>
</feature>
<feature type="compositionally biased region" description="Basic and acidic residues" evidence="2">
    <location>
        <begin position="594"/>
        <end position="609"/>
    </location>
</feature>
<dbReference type="CDD" id="cd14947">
    <property type="entry name" value="NBR1_like"/>
    <property type="match status" value="1"/>
</dbReference>
<accession>A0AA38I2N0</accession>
<feature type="region of interest" description="Disordered" evidence="2">
    <location>
        <begin position="492"/>
        <end position="541"/>
    </location>
</feature>
<dbReference type="EMBL" id="JALNTZ010000006">
    <property type="protein sequence ID" value="KAJ3649573.1"/>
    <property type="molecule type" value="Genomic_DNA"/>
</dbReference>
<comment type="caution">
    <text evidence="4">The sequence shown here is derived from an EMBL/GenBank/DDBJ whole genome shotgun (WGS) entry which is preliminary data.</text>
</comment>
<feature type="compositionally biased region" description="Basic and acidic residues" evidence="2">
    <location>
        <begin position="492"/>
        <end position="503"/>
    </location>
</feature>
<feature type="compositionally biased region" description="Pro residues" evidence="2">
    <location>
        <begin position="784"/>
        <end position="793"/>
    </location>
</feature>
<dbReference type="GO" id="GO:0016236">
    <property type="term" value="P:macroautophagy"/>
    <property type="evidence" value="ECO:0007669"/>
    <property type="project" value="TreeGrafter"/>
</dbReference>
<dbReference type="Proteomes" id="UP001168821">
    <property type="component" value="Unassembled WGS sequence"/>
</dbReference>
<feature type="region of interest" description="Disordered" evidence="2">
    <location>
        <begin position="768"/>
        <end position="803"/>
    </location>
</feature>
<dbReference type="PANTHER" id="PTHR20930">
    <property type="entry name" value="OVARIAN CARCINOMA ANTIGEN CA125-RELATED"/>
    <property type="match status" value="1"/>
</dbReference>
<protein>
    <recommendedName>
        <fullName evidence="3">Nbr1 FW domain-containing protein</fullName>
    </recommendedName>
</protein>
<feature type="domain" description="Nbr1 FW" evidence="3">
    <location>
        <begin position="140"/>
        <end position="231"/>
    </location>
</feature>
<dbReference type="SUPFAM" id="SSF46934">
    <property type="entry name" value="UBA-like"/>
    <property type="match status" value="1"/>
</dbReference>
<proteinExistence type="predicted"/>
<dbReference type="CDD" id="cd14319">
    <property type="entry name" value="UBA_NBR1"/>
    <property type="match status" value="1"/>
</dbReference>
<dbReference type="AlphaFoldDB" id="A0AA38I2N0"/>
<feature type="compositionally biased region" description="Low complexity" evidence="2">
    <location>
        <begin position="316"/>
        <end position="325"/>
    </location>
</feature>
<keyword evidence="1" id="KW-0175">Coiled coil</keyword>
<evidence type="ECO:0000259" key="3">
    <source>
        <dbReference type="Pfam" id="PF16158"/>
    </source>
</evidence>
<dbReference type="InterPro" id="IPR013783">
    <property type="entry name" value="Ig-like_fold"/>
</dbReference>
<name>A0AA38I2N0_9CUCU</name>
<gene>
    <name evidence="4" type="ORF">Zmor_021309</name>
</gene>
<dbReference type="InterPro" id="IPR032350">
    <property type="entry name" value="Nbr1_FW"/>
</dbReference>
<evidence type="ECO:0000313" key="5">
    <source>
        <dbReference type="Proteomes" id="UP001168821"/>
    </source>
</evidence>
<feature type="compositionally biased region" description="Polar residues" evidence="2">
    <location>
        <begin position="610"/>
        <end position="622"/>
    </location>
</feature>
<dbReference type="Pfam" id="PF16158">
    <property type="entry name" value="N_BRCA1_IG"/>
    <property type="match status" value="1"/>
</dbReference>
<dbReference type="GO" id="GO:0000407">
    <property type="term" value="C:phagophore assembly site"/>
    <property type="evidence" value="ECO:0007669"/>
    <property type="project" value="TreeGrafter"/>
</dbReference>
<reference evidence="4" key="1">
    <citation type="journal article" date="2023" name="G3 (Bethesda)">
        <title>Whole genome assemblies of Zophobas morio and Tenebrio molitor.</title>
        <authorList>
            <person name="Kaur S."/>
            <person name="Stinson S.A."/>
            <person name="diCenzo G.C."/>
        </authorList>
    </citation>
    <scope>NUCLEOTIDE SEQUENCE</scope>
    <source>
        <strain evidence="4">QUZm001</strain>
    </source>
</reference>
<feature type="region of interest" description="Disordered" evidence="2">
    <location>
        <begin position="1"/>
        <end position="50"/>
    </location>
</feature>
<dbReference type="GO" id="GO:0043130">
    <property type="term" value="F:ubiquitin binding"/>
    <property type="evidence" value="ECO:0007669"/>
    <property type="project" value="TreeGrafter"/>
</dbReference>
<dbReference type="InterPro" id="IPR009060">
    <property type="entry name" value="UBA-like_sf"/>
</dbReference>